<keyword evidence="2" id="KW-1185">Reference proteome</keyword>
<dbReference type="Gene3D" id="1.20.1050.10">
    <property type="match status" value="1"/>
</dbReference>
<dbReference type="EMBL" id="BMJV01000001">
    <property type="protein sequence ID" value="GGG61327.1"/>
    <property type="molecule type" value="Genomic_DNA"/>
</dbReference>
<name>A0A8J2ZGS4_9RHOB</name>
<accession>A0A8J2ZGS4</accession>
<proteinExistence type="predicted"/>
<evidence type="ECO:0000313" key="1">
    <source>
        <dbReference type="EMBL" id="GGG61327.1"/>
    </source>
</evidence>
<evidence type="ECO:0008006" key="3">
    <source>
        <dbReference type="Google" id="ProtNLM"/>
    </source>
</evidence>
<dbReference type="SUPFAM" id="SSF52833">
    <property type="entry name" value="Thioredoxin-like"/>
    <property type="match status" value="1"/>
</dbReference>
<sequence length="158" mass="17725">MRGWLLCKTSDRDCMEEPVDPTDAQMRQKLLLPFKVRMPRLTHRKVQVWDTLAIAGYLNKLFPEAGLYPTDVVARAHCRAISGEMHAGFHNPRSALPMNIKARHETSRSSLVRARTWRGCWGSGPSALRPAAGFSCSGRPAWPMPCSRRSAPGFAHTR</sequence>
<reference evidence="1" key="2">
    <citation type="submission" date="2020-09" db="EMBL/GenBank/DDBJ databases">
        <authorList>
            <person name="Sun Q."/>
            <person name="Zhou Y."/>
        </authorList>
    </citation>
    <scope>NUCLEOTIDE SEQUENCE</scope>
    <source>
        <strain evidence="1">CGMCC 1.15762</strain>
    </source>
</reference>
<evidence type="ECO:0000313" key="2">
    <source>
        <dbReference type="Proteomes" id="UP000617145"/>
    </source>
</evidence>
<comment type="caution">
    <text evidence="1">The sequence shown here is derived from an EMBL/GenBank/DDBJ whole genome shotgun (WGS) entry which is preliminary data.</text>
</comment>
<reference evidence="1" key="1">
    <citation type="journal article" date="2014" name="Int. J. Syst. Evol. Microbiol.">
        <title>Complete genome sequence of Corynebacterium casei LMG S-19264T (=DSM 44701T), isolated from a smear-ripened cheese.</title>
        <authorList>
            <consortium name="US DOE Joint Genome Institute (JGI-PGF)"/>
            <person name="Walter F."/>
            <person name="Albersmeier A."/>
            <person name="Kalinowski J."/>
            <person name="Ruckert C."/>
        </authorList>
    </citation>
    <scope>NUCLEOTIDE SEQUENCE</scope>
    <source>
        <strain evidence="1">CGMCC 1.15762</strain>
    </source>
</reference>
<dbReference type="AlphaFoldDB" id="A0A8J2ZGS4"/>
<dbReference type="Proteomes" id="UP000617145">
    <property type="component" value="Unassembled WGS sequence"/>
</dbReference>
<gene>
    <name evidence="1" type="ORF">GCM10011415_04250</name>
</gene>
<protein>
    <recommendedName>
        <fullName evidence="3">GST N-terminal domain-containing protein</fullName>
    </recommendedName>
</protein>
<organism evidence="1 2">
    <name type="scientific">Salipiger pallidus</name>
    <dbReference type="NCBI Taxonomy" id="1775170"/>
    <lineage>
        <taxon>Bacteria</taxon>
        <taxon>Pseudomonadati</taxon>
        <taxon>Pseudomonadota</taxon>
        <taxon>Alphaproteobacteria</taxon>
        <taxon>Rhodobacterales</taxon>
        <taxon>Roseobacteraceae</taxon>
        <taxon>Salipiger</taxon>
    </lineage>
</organism>
<dbReference type="Gene3D" id="3.40.30.10">
    <property type="entry name" value="Glutaredoxin"/>
    <property type="match status" value="1"/>
</dbReference>
<dbReference type="InterPro" id="IPR036249">
    <property type="entry name" value="Thioredoxin-like_sf"/>
</dbReference>